<dbReference type="EMBL" id="HBUF01364044">
    <property type="protein sequence ID" value="CAG6722569.1"/>
    <property type="molecule type" value="Transcribed_RNA"/>
</dbReference>
<organism evidence="2">
    <name type="scientific">Cacopsylla melanoneura</name>
    <dbReference type="NCBI Taxonomy" id="428564"/>
    <lineage>
        <taxon>Eukaryota</taxon>
        <taxon>Metazoa</taxon>
        <taxon>Ecdysozoa</taxon>
        <taxon>Arthropoda</taxon>
        <taxon>Hexapoda</taxon>
        <taxon>Insecta</taxon>
        <taxon>Pterygota</taxon>
        <taxon>Neoptera</taxon>
        <taxon>Paraneoptera</taxon>
        <taxon>Hemiptera</taxon>
        <taxon>Sternorrhyncha</taxon>
        <taxon>Psylloidea</taxon>
        <taxon>Psyllidae</taxon>
        <taxon>Psyllinae</taxon>
        <taxon>Cacopsylla</taxon>
    </lineage>
</organism>
<evidence type="ECO:0000256" key="1">
    <source>
        <dbReference type="SAM" id="Phobius"/>
    </source>
</evidence>
<proteinExistence type="predicted"/>
<dbReference type="EMBL" id="HBUF01364045">
    <property type="protein sequence ID" value="CAG6722572.1"/>
    <property type="molecule type" value="Transcribed_RNA"/>
</dbReference>
<name>A0A8D8Y8P4_9HEMI</name>
<feature type="transmembrane region" description="Helical" evidence="1">
    <location>
        <begin position="14"/>
        <end position="33"/>
    </location>
</feature>
<protein>
    <submittedName>
        <fullName evidence="2">Uncharacterized protein</fullName>
    </submittedName>
</protein>
<keyword evidence="1" id="KW-0472">Membrane</keyword>
<keyword evidence="1" id="KW-1133">Transmembrane helix</keyword>
<dbReference type="AlphaFoldDB" id="A0A8D8Y8P4"/>
<sequence length="108" mass="13332">MRVGDSPSKQTRTAVWWGLICLRCGNVLLWLIFKVRWAWLRWVVYLILSSCVFCFENWTIDMQVFSRTVFTVWYKWRFSFIRVGSWLMFWEIFRCFNREASFIYDLKS</sequence>
<evidence type="ECO:0000313" key="2">
    <source>
        <dbReference type="EMBL" id="CAG6722569.1"/>
    </source>
</evidence>
<accession>A0A8D8Y8P4</accession>
<feature type="transmembrane region" description="Helical" evidence="1">
    <location>
        <begin position="40"/>
        <end position="60"/>
    </location>
</feature>
<keyword evidence="1" id="KW-0812">Transmembrane</keyword>
<reference evidence="2" key="1">
    <citation type="submission" date="2021-05" db="EMBL/GenBank/DDBJ databases">
        <authorList>
            <person name="Alioto T."/>
            <person name="Alioto T."/>
            <person name="Gomez Garrido J."/>
        </authorList>
    </citation>
    <scope>NUCLEOTIDE SEQUENCE</scope>
</reference>